<dbReference type="RefSeq" id="WP_074236904.1">
    <property type="nucleotide sequence ID" value="NZ_FSRK01000003.1"/>
</dbReference>
<dbReference type="STRING" id="1416779.SAMN05444409_3777"/>
<dbReference type="Pfam" id="PF05163">
    <property type="entry name" value="DinB"/>
    <property type="match status" value="1"/>
</dbReference>
<dbReference type="GO" id="GO:0046872">
    <property type="term" value="F:metal ion binding"/>
    <property type="evidence" value="ECO:0007669"/>
    <property type="project" value="UniProtKB-KW"/>
</dbReference>
<accession>A0A1N6JT81</accession>
<evidence type="ECO:0000313" key="5">
    <source>
        <dbReference type="Proteomes" id="UP000185207"/>
    </source>
</evidence>
<dbReference type="Gene3D" id="1.20.120.450">
    <property type="entry name" value="dinb family like domain"/>
    <property type="match status" value="1"/>
</dbReference>
<organism evidence="4 5">
    <name type="scientific">Epilithonimonas zeae</name>
    <dbReference type="NCBI Taxonomy" id="1416779"/>
    <lineage>
        <taxon>Bacteria</taxon>
        <taxon>Pseudomonadati</taxon>
        <taxon>Bacteroidota</taxon>
        <taxon>Flavobacteriia</taxon>
        <taxon>Flavobacteriales</taxon>
        <taxon>Weeksellaceae</taxon>
        <taxon>Chryseobacterium group</taxon>
        <taxon>Epilithonimonas</taxon>
    </lineage>
</organism>
<dbReference type="SUPFAM" id="SSF109854">
    <property type="entry name" value="DinB/YfiT-like putative metalloenzymes"/>
    <property type="match status" value="1"/>
</dbReference>
<name>A0A1N6JT81_9FLAO</name>
<feature type="binding site" evidence="3">
    <location>
        <position position="136"/>
    </location>
    <ligand>
        <name>a divalent metal cation</name>
        <dbReference type="ChEBI" id="CHEBI:60240"/>
    </ligand>
</feature>
<evidence type="ECO:0000256" key="1">
    <source>
        <dbReference type="ARBA" id="ARBA00008635"/>
    </source>
</evidence>
<evidence type="ECO:0000256" key="2">
    <source>
        <dbReference type="ARBA" id="ARBA00022723"/>
    </source>
</evidence>
<dbReference type="InterPro" id="IPR034660">
    <property type="entry name" value="DinB/YfiT-like"/>
</dbReference>
<dbReference type="EMBL" id="FSRK01000003">
    <property type="protein sequence ID" value="SIO47419.1"/>
    <property type="molecule type" value="Genomic_DNA"/>
</dbReference>
<dbReference type="AlphaFoldDB" id="A0A1N6JT81"/>
<gene>
    <name evidence="4" type="ORF">SAMN05444409_3777</name>
</gene>
<reference evidence="5" key="1">
    <citation type="submission" date="2016-11" db="EMBL/GenBank/DDBJ databases">
        <authorList>
            <person name="Varghese N."/>
            <person name="Submissions S."/>
        </authorList>
    </citation>
    <scope>NUCLEOTIDE SEQUENCE [LARGE SCALE GENOMIC DNA]</scope>
    <source>
        <strain evidence="5">DSM 27623</strain>
    </source>
</reference>
<comment type="similarity">
    <text evidence="1">Belongs to the DinB family.</text>
</comment>
<dbReference type="InterPro" id="IPR007837">
    <property type="entry name" value="DinB"/>
</dbReference>
<protein>
    <submittedName>
        <fullName evidence="4">Uncharacterized damage-inducible protein DinB (Forms a four-helix bundle)</fullName>
    </submittedName>
</protein>
<sequence length="159" mass="18725">MNADVKVLDSQQLLIHWQGHRNLTRRVIEAFPEKDLFEFSIGGMRPFAKLALELLAIGGPALKSIVEGTINEFDESFNPTTKAEILAKWDEETETINEYFSQISEERFQEMFNLFGQYEFPIYQNILYFVDNEIHHRGQGYVYLRALGIEPPFFWERQR</sequence>
<evidence type="ECO:0000256" key="3">
    <source>
        <dbReference type="PIRSR" id="PIRSR607837-1"/>
    </source>
</evidence>
<keyword evidence="2 3" id="KW-0479">Metal-binding</keyword>
<proteinExistence type="inferred from homology"/>
<keyword evidence="5" id="KW-1185">Reference proteome</keyword>
<evidence type="ECO:0000313" key="4">
    <source>
        <dbReference type="EMBL" id="SIO47419.1"/>
    </source>
</evidence>
<dbReference type="Proteomes" id="UP000185207">
    <property type="component" value="Unassembled WGS sequence"/>
</dbReference>